<proteinExistence type="predicted"/>
<dbReference type="GO" id="GO:0046872">
    <property type="term" value="F:metal ion binding"/>
    <property type="evidence" value="ECO:0007669"/>
    <property type="project" value="UniProtKB-KW"/>
</dbReference>
<dbReference type="Pfam" id="PF00107">
    <property type="entry name" value="ADH_zinc_N"/>
    <property type="match status" value="1"/>
</dbReference>
<dbReference type="RefSeq" id="WP_067921654.1">
    <property type="nucleotide sequence ID" value="NZ_AP022619.1"/>
</dbReference>
<evidence type="ECO:0000256" key="4">
    <source>
        <dbReference type="ARBA" id="ARBA00023002"/>
    </source>
</evidence>
<reference evidence="6 7" key="1">
    <citation type="submission" date="2017-02" db="EMBL/GenBank/DDBJ databases">
        <title>The new phylogeny of genus Mycobacterium.</title>
        <authorList>
            <person name="Tortoli E."/>
            <person name="Trovato A."/>
            <person name="Cirillo D.M."/>
        </authorList>
    </citation>
    <scope>NUCLEOTIDE SEQUENCE [LARGE SCALE GENOMIC DNA]</scope>
    <source>
        <strain evidence="6 7">DSM 45000</strain>
    </source>
</reference>
<evidence type="ECO:0000313" key="7">
    <source>
        <dbReference type="Proteomes" id="UP000192513"/>
    </source>
</evidence>
<dbReference type="Gene3D" id="3.40.50.720">
    <property type="entry name" value="NAD(P)-binding Rossmann-like Domain"/>
    <property type="match status" value="1"/>
</dbReference>
<dbReference type="OrthoDB" id="9797931at2"/>
<dbReference type="InterPro" id="IPR013154">
    <property type="entry name" value="ADH-like_N"/>
</dbReference>
<sequence>MKAPVFNGVGKPLTIETMPDPVPEAGRLVLEIGRCGICGTDLHMTSGEGETFPEGMVLGHEFAGEVVAKGADTDGFNEGDIVAALPVTGCGNCASCKAGDPAVCSAGFIGSAGGYGQYAIAKATAAIRLPASMSLEDGALVEPMAVGLHGATLAQLSPGAKVLVIGAGPIGIASTYWAKRLGAGKIVVAARSRRGEPYAIEMGADTFALTDENLDAAVTEGLGGPPDVIFECAGVPGVLAMAINIVRPRGTVIVLGNCMVPDTIFPAQAMFKQVRIQGSNIYSVGEFQVVADSFDAGHVEPRSMISDTWNYDELPTRFEELRSGSDQCKVMVNPWA</sequence>
<dbReference type="InterPro" id="IPR011032">
    <property type="entry name" value="GroES-like_sf"/>
</dbReference>
<dbReference type="InterPro" id="IPR020843">
    <property type="entry name" value="ER"/>
</dbReference>
<evidence type="ECO:0000256" key="3">
    <source>
        <dbReference type="ARBA" id="ARBA00022833"/>
    </source>
</evidence>
<accession>A0A1X0IFX2</accession>
<evidence type="ECO:0000259" key="5">
    <source>
        <dbReference type="SMART" id="SM00829"/>
    </source>
</evidence>
<dbReference type="AlphaFoldDB" id="A0A1X0IFX2"/>
<dbReference type="Pfam" id="PF08240">
    <property type="entry name" value="ADH_N"/>
    <property type="match status" value="1"/>
</dbReference>
<dbReference type="STRING" id="590652.BST39_04305"/>
<evidence type="ECO:0000313" key="6">
    <source>
        <dbReference type="EMBL" id="ORB45447.1"/>
    </source>
</evidence>
<organism evidence="6 7">
    <name type="scientific">Mycobacterium paraseoulense</name>
    <dbReference type="NCBI Taxonomy" id="590652"/>
    <lineage>
        <taxon>Bacteria</taxon>
        <taxon>Bacillati</taxon>
        <taxon>Actinomycetota</taxon>
        <taxon>Actinomycetes</taxon>
        <taxon>Mycobacteriales</taxon>
        <taxon>Mycobacteriaceae</taxon>
        <taxon>Mycobacterium</taxon>
    </lineage>
</organism>
<dbReference type="InterPro" id="IPR013149">
    <property type="entry name" value="ADH-like_C"/>
</dbReference>
<dbReference type="PANTHER" id="PTHR43401:SF2">
    <property type="entry name" value="L-THREONINE 3-DEHYDROGENASE"/>
    <property type="match status" value="1"/>
</dbReference>
<dbReference type="GO" id="GO:0016491">
    <property type="term" value="F:oxidoreductase activity"/>
    <property type="evidence" value="ECO:0007669"/>
    <property type="project" value="UniProtKB-KW"/>
</dbReference>
<dbReference type="SUPFAM" id="SSF50129">
    <property type="entry name" value="GroES-like"/>
    <property type="match status" value="1"/>
</dbReference>
<gene>
    <name evidence="6" type="ORF">BST39_04305</name>
</gene>
<keyword evidence="7" id="KW-1185">Reference proteome</keyword>
<dbReference type="InterPro" id="IPR050129">
    <property type="entry name" value="Zn_alcohol_dh"/>
</dbReference>
<comment type="caution">
    <text evidence="6">The sequence shown here is derived from an EMBL/GenBank/DDBJ whole genome shotgun (WGS) entry which is preliminary data.</text>
</comment>
<protein>
    <submittedName>
        <fullName evidence="6">Alcohol dehydrogenase</fullName>
    </submittedName>
</protein>
<dbReference type="EMBL" id="MVIE01000004">
    <property type="protein sequence ID" value="ORB45447.1"/>
    <property type="molecule type" value="Genomic_DNA"/>
</dbReference>
<evidence type="ECO:0000256" key="2">
    <source>
        <dbReference type="ARBA" id="ARBA00022723"/>
    </source>
</evidence>
<keyword evidence="4" id="KW-0560">Oxidoreductase</keyword>
<dbReference type="InterPro" id="IPR036291">
    <property type="entry name" value="NAD(P)-bd_dom_sf"/>
</dbReference>
<name>A0A1X0IFX2_9MYCO</name>
<dbReference type="PANTHER" id="PTHR43401">
    <property type="entry name" value="L-THREONINE 3-DEHYDROGENASE"/>
    <property type="match status" value="1"/>
</dbReference>
<dbReference type="Proteomes" id="UP000192513">
    <property type="component" value="Unassembled WGS sequence"/>
</dbReference>
<comment type="cofactor">
    <cofactor evidence="1">
        <name>Zn(2+)</name>
        <dbReference type="ChEBI" id="CHEBI:29105"/>
    </cofactor>
</comment>
<keyword evidence="3" id="KW-0862">Zinc</keyword>
<dbReference type="Gene3D" id="3.90.180.10">
    <property type="entry name" value="Medium-chain alcohol dehydrogenases, catalytic domain"/>
    <property type="match status" value="1"/>
</dbReference>
<dbReference type="SUPFAM" id="SSF51735">
    <property type="entry name" value="NAD(P)-binding Rossmann-fold domains"/>
    <property type="match status" value="1"/>
</dbReference>
<keyword evidence="2" id="KW-0479">Metal-binding</keyword>
<dbReference type="SMART" id="SM00829">
    <property type="entry name" value="PKS_ER"/>
    <property type="match status" value="1"/>
</dbReference>
<evidence type="ECO:0000256" key="1">
    <source>
        <dbReference type="ARBA" id="ARBA00001947"/>
    </source>
</evidence>
<feature type="domain" description="Enoyl reductase (ER)" evidence="5">
    <location>
        <begin position="8"/>
        <end position="332"/>
    </location>
</feature>